<evidence type="ECO:0000256" key="1">
    <source>
        <dbReference type="SAM" id="MobiDB-lite"/>
    </source>
</evidence>
<dbReference type="AlphaFoldDB" id="A0A4Y2F8I9"/>
<accession>A0A4Y2F8I9</accession>
<reference evidence="2 3" key="1">
    <citation type="journal article" date="2019" name="Sci. Rep.">
        <title>Orb-weaving spider Araneus ventricosus genome elucidates the spidroin gene catalogue.</title>
        <authorList>
            <person name="Kono N."/>
            <person name="Nakamura H."/>
            <person name="Ohtoshi R."/>
            <person name="Moran D.A.P."/>
            <person name="Shinohara A."/>
            <person name="Yoshida Y."/>
            <person name="Fujiwara M."/>
            <person name="Mori M."/>
            <person name="Tomita M."/>
            <person name="Arakawa K."/>
        </authorList>
    </citation>
    <scope>NUCLEOTIDE SEQUENCE [LARGE SCALE GENOMIC DNA]</scope>
</reference>
<feature type="region of interest" description="Disordered" evidence="1">
    <location>
        <begin position="272"/>
        <end position="306"/>
    </location>
</feature>
<feature type="region of interest" description="Disordered" evidence="1">
    <location>
        <begin position="152"/>
        <end position="185"/>
    </location>
</feature>
<name>A0A4Y2F8I9_ARAVE</name>
<feature type="region of interest" description="Disordered" evidence="1">
    <location>
        <begin position="81"/>
        <end position="104"/>
    </location>
</feature>
<dbReference type="EMBL" id="BGPR01000815">
    <property type="protein sequence ID" value="GBM36565.1"/>
    <property type="molecule type" value="Genomic_DNA"/>
</dbReference>
<feature type="compositionally biased region" description="Basic and acidic residues" evidence="1">
    <location>
        <begin position="152"/>
        <end position="163"/>
    </location>
</feature>
<sequence length="306" mass="34899">MFKDHKPNFIPVALIVFELSCSQTDRLILKLCFSDSGRSKTWRFVKISSSNFLTITILSLCILHIRERSENADSIRVSLQPIRSGQSTPPPPPPPHSPNQDGSSETRNLMRAAFIYTYRNRLRVEQVFAGYVPTGCFLLSYDLIGWRNRDSRKASSSDIEQRPHVHRRTKPRRGTQEVTQTPSSQPLTVWGQLSIRNLPESFIAPPPLLRPITRLGVILNRVTSNRCARRWYRTHRPTSTAEQTEKKNILGSKNVTPLRDSSPLNPRTVSFYLANPDDSHTPPSTPKRGSEITPTFNSRINRVTRF</sequence>
<keyword evidence="3" id="KW-1185">Reference proteome</keyword>
<feature type="compositionally biased region" description="Basic residues" evidence="1">
    <location>
        <begin position="164"/>
        <end position="173"/>
    </location>
</feature>
<evidence type="ECO:0000313" key="2">
    <source>
        <dbReference type="EMBL" id="GBM36565.1"/>
    </source>
</evidence>
<proteinExistence type="predicted"/>
<comment type="caution">
    <text evidence="2">The sequence shown here is derived from an EMBL/GenBank/DDBJ whole genome shotgun (WGS) entry which is preliminary data.</text>
</comment>
<dbReference type="Proteomes" id="UP000499080">
    <property type="component" value="Unassembled WGS sequence"/>
</dbReference>
<feature type="compositionally biased region" description="Polar residues" evidence="1">
    <location>
        <begin position="176"/>
        <end position="185"/>
    </location>
</feature>
<dbReference type="OrthoDB" id="10641044at2759"/>
<feature type="compositionally biased region" description="Polar residues" evidence="1">
    <location>
        <begin position="292"/>
        <end position="306"/>
    </location>
</feature>
<evidence type="ECO:0000313" key="3">
    <source>
        <dbReference type="Proteomes" id="UP000499080"/>
    </source>
</evidence>
<gene>
    <name evidence="2" type="ORF">AVEN_162011_1</name>
</gene>
<organism evidence="2 3">
    <name type="scientific">Araneus ventricosus</name>
    <name type="common">Orbweaver spider</name>
    <name type="synonym">Epeira ventricosa</name>
    <dbReference type="NCBI Taxonomy" id="182803"/>
    <lineage>
        <taxon>Eukaryota</taxon>
        <taxon>Metazoa</taxon>
        <taxon>Ecdysozoa</taxon>
        <taxon>Arthropoda</taxon>
        <taxon>Chelicerata</taxon>
        <taxon>Arachnida</taxon>
        <taxon>Araneae</taxon>
        <taxon>Araneomorphae</taxon>
        <taxon>Entelegynae</taxon>
        <taxon>Araneoidea</taxon>
        <taxon>Araneidae</taxon>
        <taxon>Araneus</taxon>
    </lineage>
</organism>
<feature type="compositionally biased region" description="Pro residues" evidence="1">
    <location>
        <begin position="88"/>
        <end position="97"/>
    </location>
</feature>
<protein>
    <submittedName>
        <fullName evidence="2">Uncharacterized protein</fullName>
    </submittedName>
</protein>